<proteinExistence type="inferred from homology"/>
<feature type="binding site" evidence="15">
    <location>
        <position position="250"/>
    </location>
    <ligand>
        <name>Ca(2+)</name>
        <dbReference type="ChEBI" id="CHEBI:29108"/>
        <label>2</label>
    </ligand>
</feature>
<keyword evidence="12 18" id="KW-0376">Hydrogen peroxide</keyword>
<dbReference type="InterPro" id="IPR033905">
    <property type="entry name" value="Secretory_peroxidase"/>
</dbReference>
<evidence type="ECO:0000256" key="3">
    <source>
        <dbReference type="ARBA" id="ARBA00006873"/>
    </source>
</evidence>
<evidence type="ECO:0000256" key="11">
    <source>
        <dbReference type="ARBA" id="ARBA00023157"/>
    </source>
</evidence>
<keyword evidence="6 18" id="KW-0575">Peroxidase</keyword>
<evidence type="ECO:0000256" key="1">
    <source>
        <dbReference type="ARBA" id="ARBA00000189"/>
    </source>
</evidence>
<reference evidence="20 21" key="1">
    <citation type="journal article" date="2021" name="Commun. Biol.">
        <title>The genome of Shorea leprosula (Dipterocarpaceae) highlights the ecological relevance of drought in aseasonal tropical rainforests.</title>
        <authorList>
            <person name="Ng K.K.S."/>
            <person name="Kobayashi M.J."/>
            <person name="Fawcett J.A."/>
            <person name="Hatakeyama M."/>
            <person name="Paape T."/>
            <person name="Ng C.H."/>
            <person name="Ang C.C."/>
            <person name="Tnah L.H."/>
            <person name="Lee C.T."/>
            <person name="Nishiyama T."/>
            <person name="Sese J."/>
            <person name="O'Brien M.J."/>
            <person name="Copetti D."/>
            <person name="Mohd Noor M.I."/>
            <person name="Ong R.C."/>
            <person name="Putra M."/>
            <person name="Sireger I.Z."/>
            <person name="Indrioko S."/>
            <person name="Kosugi Y."/>
            <person name="Izuno A."/>
            <person name="Isagi Y."/>
            <person name="Lee S.L."/>
            <person name="Shimizu K.K."/>
        </authorList>
    </citation>
    <scope>NUCLEOTIDE SEQUENCE [LARGE SCALE GENOMIC DNA]</scope>
    <source>
        <strain evidence="20">214</strain>
    </source>
</reference>
<organism evidence="20 21">
    <name type="scientific">Rubroshorea leprosula</name>
    <dbReference type="NCBI Taxonomy" id="152421"/>
    <lineage>
        <taxon>Eukaryota</taxon>
        <taxon>Viridiplantae</taxon>
        <taxon>Streptophyta</taxon>
        <taxon>Embryophyta</taxon>
        <taxon>Tracheophyta</taxon>
        <taxon>Spermatophyta</taxon>
        <taxon>Magnoliopsida</taxon>
        <taxon>eudicotyledons</taxon>
        <taxon>Gunneridae</taxon>
        <taxon>Pentapetalae</taxon>
        <taxon>rosids</taxon>
        <taxon>malvids</taxon>
        <taxon>Malvales</taxon>
        <taxon>Dipterocarpaceae</taxon>
        <taxon>Rubroshorea</taxon>
    </lineage>
</organism>
<dbReference type="PROSITE" id="PS00435">
    <property type="entry name" value="PEROXIDASE_1"/>
    <property type="match status" value="1"/>
</dbReference>
<dbReference type="PRINTS" id="PR00458">
    <property type="entry name" value="PEROXIDASE"/>
</dbReference>
<comment type="subcellular location">
    <subcellularLocation>
        <location evidence="18">Secreted</location>
    </subcellularLocation>
</comment>
<dbReference type="Gene3D" id="1.10.420.10">
    <property type="entry name" value="Peroxidase, domain 2"/>
    <property type="match status" value="1"/>
</dbReference>
<keyword evidence="8 15" id="KW-0479">Metal-binding</keyword>
<evidence type="ECO:0000256" key="14">
    <source>
        <dbReference type="PIRSR" id="PIRSR600823-2"/>
    </source>
</evidence>
<dbReference type="AlphaFoldDB" id="A0AAV5J129"/>
<keyword evidence="10 15" id="KW-0408">Iron</keyword>
<evidence type="ECO:0000256" key="5">
    <source>
        <dbReference type="ARBA" id="ARBA00022525"/>
    </source>
</evidence>
<evidence type="ECO:0000256" key="2">
    <source>
        <dbReference type="ARBA" id="ARBA00002322"/>
    </source>
</evidence>
<dbReference type="PROSITE" id="PS50873">
    <property type="entry name" value="PEROXIDASE_4"/>
    <property type="match status" value="1"/>
</dbReference>
<feature type="binding site" evidence="15">
    <location>
        <position position="71"/>
    </location>
    <ligand>
        <name>Ca(2+)</name>
        <dbReference type="ChEBI" id="CHEBI:29108"/>
        <label>1</label>
    </ligand>
</feature>
<feature type="binding site" evidence="15">
    <location>
        <position position="245"/>
    </location>
    <ligand>
        <name>Ca(2+)</name>
        <dbReference type="ChEBI" id="CHEBI:29108"/>
        <label>2</label>
    </ligand>
</feature>
<dbReference type="PANTHER" id="PTHR31517:SF17">
    <property type="entry name" value="PEROXIDASE 6"/>
    <property type="match status" value="1"/>
</dbReference>
<dbReference type="CDD" id="cd00693">
    <property type="entry name" value="secretory_peroxidase"/>
    <property type="match status" value="1"/>
</dbReference>
<evidence type="ECO:0000256" key="6">
    <source>
        <dbReference type="ARBA" id="ARBA00022559"/>
    </source>
</evidence>
<keyword evidence="15 18" id="KW-0106">Calcium</keyword>
<dbReference type="EMBL" id="BPVZ01000022">
    <property type="protein sequence ID" value="GKV04595.1"/>
    <property type="molecule type" value="Genomic_DNA"/>
</dbReference>
<keyword evidence="18" id="KW-0732">Signal</keyword>
<feature type="disulfide bond" evidence="17">
    <location>
        <begin position="117"/>
        <end position="318"/>
    </location>
</feature>
<comment type="similarity">
    <text evidence="3">Belongs to the peroxidase family. Ascorbate peroxidase subfamily.</text>
</comment>
<comment type="cofactor">
    <cofactor evidence="15 18">
        <name>heme b</name>
        <dbReference type="ChEBI" id="CHEBI:60344"/>
    </cofactor>
    <text evidence="15 18">Binds 1 heme b (iron(II)-protoporphyrin IX) group per subunit.</text>
</comment>
<evidence type="ECO:0000256" key="10">
    <source>
        <dbReference type="ARBA" id="ARBA00023004"/>
    </source>
</evidence>
<dbReference type="InterPro" id="IPR002016">
    <property type="entry name" value="Haem_peroxidase"/>
</dbReference>
<dbReference type="FunFam" id="1.10.420.10:FF:000001">
    <property type="entry name" value="Peroxidase"/>
    <property type="match status" value="1"/>
</dbReference>
<evidence type="ECO:0000313" key="20">
    <source>
        <dbReference type="EMBL" id="GKV04595.1"/>
    </source>
</evidence>
<feature type="binding site" evidence="15">
    <location>
        <position position="190"/>
    </location>
    <ligand>
        <name>Ca(2+)</name>
        <dbReference type="ChEBI" id="CHEBI:29108"/>
        <label>2</label>
    </ligand>
</feature>
<dbReference type="Gene3D" id="1.10.520.10">
    <property type="match status" value="1"/>
</dbReference>
<dbReference type="GO" id="GO:0140825">
    <property type="term" value="F:lactoperoxidase activity"/>
    <property type="evidence" value="ECO:0007669"/>
    <property type="project" value="UniProtKB-EC"/>
</dbReference>
<comment type="cofactor">
    <cofactor evidence="15 18">
        <name>Ca(2+)</name>
        <dbReference type="ChEBI" id="CHEBI:29108"/>
    </cofactor>
    <text evidence="15 18">Binds 2 calcium ions per subunit.</text>
</comment>
<keyword evidence="5 18" id="KW-0964">Secreted</keyword>
<accession>A0AAV5J129</accession>
<evidence type="ECO:0000256" key="17">
    <source>
        <dbReference type="PIRSR" id="PIRSR600823-5"/>
    </source>
</evidence>
<feature type="disulfide bond" evidence="17">
    <location>
        <begin position="196"/>
        <end position="228"/>
    </location>
</feature>
<feature type="binding site" evidence="15">
    <location>
        <position position="83"/>
    </location>
    <ligand>
        <name>Ca(2+)</name>
        <dbReference type="ChEBI" id="CHEBI:29108"/>
        <label>1</label>
    </ligand>
</feature>
<dbReference type="InterPro" id="IPR019794">
    <property type="entry name" value="Peroxidases_AS"/>
</dbReference>
<dbReference type="Pfam" id="PF00141">
    <property type="entry name" value="peroxidase"/>
    <property type="match status" value="1"/>
</dbReference>
<dbReference type="EC" id="1.11.1.7" evidence="4 18"/>
<feature type="disulfide bond" evidence="17">
    <location>
        <begin position="30"/>
        <end position="111"/>
    </location>
</feature>
<feature type="binding site" evidence="15">
    <location>
        <position position="242"/>
    </location>
    <ligand>
        <name>Ca(2+)</name>
        <dbReference type="ChEBI" id="CHEBI:29108"/>
        <label>2</label>
    </ligand>
</feature>
<feature type="site" description="Transition state stabilizer" evidence="16">
    <location>
        <position position="57"/>
    </location>
</feature>
<feature type="binding site" evidence="15">
    <location>
        <position position="67"/>
    </location>
    <ligand>
        <name>Ca(2+)</name>
        <dbReference type="ChEBI" id="CHEBI:29108"/>
        <label>1</label>
    </ligand>
</feature>
<feature type="binding site" evidence="15">
    <location>
        <position position="62"/>
    </location>
    <ligand>
        <name>Ca(2+)</name>
        <dbReference type="ChEBI" id="CHEBI:29108"/>
        <label>1</label>
    </ligand>
</feature>
<dbReference type="InterPro" id="IPR019793">
    <property type="entry name" value="Peroxidases_heam-ligand_BS"/>
</dbReference>
<comment type="similarity">
    <text evidence="18">Belongs to the peroxidase family. Classical plant (class III) peroxidase subfamily.</text>
</comment>
<feature type="signal peptide" evidence="18">
    <location>
        <begin position="1"/>
        <end position="19"/>
    </location>
</feature>
<protein>
    <recommendedName>
        <fullName evidence="4 18">Peroxidase</fullName>
        <ecNumber evidence="4 18">1.11.1.7</ecNumber>
    </recommendedName>
</protein>
<evidence type="ECO:0000256" key="15">
    <source>
        <dbReference type="PIRSR" id="PIRSR600823-3"/>
    </source>
</evidence>
<keyword evidence="7 18" id="KW-0349">Heme</keyword>
<evidence type="ECO:0000256" key="8">
    <source>
        <dbReference type="ARBA" id="ARBA00022723"/>
    </source>
</evidence>
<feature type="binding site" evidence="15">
    <location>
        <position position="65"/>
    </location>
    <ligand>
        <name>Ca(2+)</name>
        <dbReference type="ChEBI" id="CHEBI:29108"/>
        <label>1</label>
    </ligand>
</feature>
<name>A0AAV5J129_9ROSI</name>
<evidence type="ECO:0000256" key="7">
    <source>
        <dbReference type="ARBA" id="ARBA00022617"/>
    </source>
</evidence>
<dbReference type="FunFam" id="1.10.520.10:FF:000008">
    <property type="entry name" value="Peroxidase"/>
    <property type="match status" value="1"/>
</dbReference>
<dbReference type="PRINTS" id="PR00461">
    <property type="entry name" value="PLPEROXIDASE"/>
</dbReference>
<dbReference type="GO" id="GO:0005576">
    <property type="term" value="C:extracellular region"/>
    <property type="evidence" value="ECO:0007669"/>
    <property type="project" value="UniProtKB-SubCell"/>
</dbReference>
<dbReference type="GO" id="GO:0042744">
    <property type="term" value="P:hydrogen peroxide catabolic process"/>
    <property type="evidence" value="ECO:0007669"/>
    <property type="project" value="UniProtKB-KW"/>
</dbReference>
<evidence type="ECO:0000256" key="4">
    <source>
        <dbReference type="ARBA" id="ARBA00012313"/>
    </source>
</evidence>
<evidence type="ECO:0000256" key="13">
    <source>
        <dbReference type="PIRSR" id="PIRSR600823-1"/>
    </source>
</evidence>
<dbReference type="InterPro" id="IPR010255">
    <property type="entry name" value="Haem_peroxidase_sf"/>
</dbReference>
<comment type="catalytic activity">
    <reaction evidence="1 18">
        <text>2 a phenolic donor + H2O2 = 2 a phenolic radical donor + 2 H2O</text>
        <dbReference type="Rhea" id="RHEA:56136"/>
        <dbReference type="ChEBI" id="CHEBI:15377"/>
        <dbReference type="ChEBI" id="CHEBI:16240"/>
        <dbReference type="ChEBI" id="CHEBI:139520"/>
        <dbReference type="ChEBI" id="CHEBI:139521"/>
        <dbReference type="EC" id="1.11.1.7"/>
    </reaction>
</comment>
<dbReference type="GO" id="GO:0020037">
    <property type="term" value="F:heme binding"/>
    <property type="evidence" value="ECO:0007669"/>
    <property type="project" value="UniProtKB-UniRule"/>
</dbReference>
<comment type="caution">
    <text evidence="20">The sequence shown here is derived from an EMBL/GenBank/DDBJ whole genome shotgun (WGS) entry which is preliminary data.</text>
</comment>
<comment type="function">
    <text evidence="2">Removal of H(2)O(2), oxidation of toxic reductants, biosynthesis and degradation of lignin, suberization, auxin catabolism, response to environmental stresses such as wounding, pathogen attack and oxidative stress. These functions might be dependent on each isozyme/isoform in each plant tissue.</text>
</comment>
<evidence type="ECO:0000259" key="19">
    <source>
        <dbReference type="PROSITE" id="PS50873"/>
    </source>
</evidence>
<feature type="active site" description="Proton acceptor" evidence="13">
    <location>
        <position position="61"/>
    </location>
</feature>
<dbReference type="SUPFAM" id="SSF48113">
    <property type="entry name" value="Heme-dependent peroxidases"/>
    <property type="match status" value="1"/>
</dbReference>
<evidence type="ECO:0000256" key="9">
    <source>
        <dbReference type="ARBA" id="ARBA00023002"/>
    </source>
</evidence>
<feature type="chain" id="PRO_5043089051" description="Peroxidase" evidence="18">
    <location>
        <begin position="20"/>
        <end position="326"/>
    </location>
</feature>
<evidence type="ECO:0000256" key="18">
    <source>
        <dbReference type="RuleBase" id="RU362060"/>
    </source>
</evidence>
<dbReference type="GO" id="GO:0006979">
    <property type="term" value="P:response to oxidative stress"/>
    <property type="evidence" value="ECO:0007669"/>
    <property type="project" value="UniProtKB-UniRule"/>
</dbReference>
<feature type="domain" description="Plant heme peroxidase family profile" evidence="19">
    <location>
        <begin position="20"/>
        <end position="322"/>
    </location>
</feature>
<dbReference type="GO" id="GO:0046872">
    <property type="term" value="F:metal ion binding"/>
    <property type="evidence" value="ECO:0007669"/>
    <property type="project" value="UniProtKB-UniRule"/>
</dbReference>
<dbReference type="InterPro" id="IPR000823">
    <property type="entry name" value="Peroxidase_pln"/>
</dbReference>
<gene>
    <name evidence="20" type="ORF">SLEP1_g16738</name>
</gene>
<keyword evidence="11 17" id="KW-1015">Disulfide bond</keyword>
<dbReference type="PROSITE" id="PS00436">
    <property type="entry name" value="PEROXIDASE_2"/>
    <property type="match status" value="1"/>
</dbReference>
<keyword evidence="21" id="KW-1185">Reference proteome</keyword>
<feature type="binding site" description="axial binding residue" evidence="15">
    <location>
        <position position="189"/>
    </location>
    <ligand>
        <name>heme b</name>
        <dbReference type="ChEBI" id="CHEBI:60344"/>
    </ligand>
    <ligandPart>
        <name>Fe</name>
        <dbReference type="ChEBI" id="CHEBI:18248"/>
    </ligandPart>
</feature>
<dbReference type="PANTHER" id="PTHR31517">
    <property type="match status" value="1"/>
</dbReference>
<dbReference type="Proteomes" id="UP001054252">
    <property type="component" value="Unassembled WGS sequence"/>
</dbReference>
<feature type="binding site" evidence="14">
    <location>
        <position position="159"/>
    </location>
    <ligand>
        <name>substrate</name>
    </ligand>
</feature>
<feature type="binding site" evidence="15">
    <location>
        <position position="69"/>
    </location>
    <ligand>
        <name>Ca(2+)</name>
        <dbReference type="ChEBI" id="CHEBI:29108"/>
        <label>1</label>
    </ligand>
</feature>
<evidence type="ECO:0000256" key="12">
    <source>
        <dbReference type="ARBA" id="ARBA00023324"/>
    </source>
</evidence>
<evidence type="ECO:0000256" key="16">
    <source>
        <dbReference type="PIRSR" id="PIRSR600823-4"/>
    </source>
</evidence>
<evidence type="ECO:0000313" key="21">
    <source>
        <dbReference type="Proteomes" id="UP001054252"/>
    </source>
</evidence>
<feature type="disulfide bond" evidence="17">
    <location>
        <begin position="63"/>
        <end position="68"/>
    </location>
</feature>
<keyword evidence="9 18" id="KW-0560">Oxidoreductase</keyword>
<sequence length="326" mass="36071">MAFPFSLLLVVFFFPFSESKLALDYYKKSCPDFEKIVRETVTTKQMSNPTTAAAALRLFFHDCMVEGCDASILVASNAFNKAERDADINLSLAGDAFDVIVRAKTALELSCPGIVSCSDILALATRDLVTMVGGPFYPVRLGRKDSLMSQVSRVQGNLPTTNMTVDAMIGFFASKSFTVQEMVALMGAHTIGFSHCSEFADRLYSYSKTLPTDPAFHPKYAEALKKLCGNYTKNPSLSAFNDAMTPAKFDNMYYQNLQRGMGLLTSDGVLFNDPRTKSFVQLYAKNQIAFFNDFAHAMEKLSVYGIKTGNKGEVRHRCDAFNSIQT</sequence>